<comment type="caution">
    <text evidence="2">The sequence shown here is derived from an EMBL/GenBank/DDBJ whole genome shotgun (WGS) entry which is preliminary data.</text>
</comment>
<evidence type="ECO:0000313" key="2">
    <source>
        <dbReference type="EMBL" id="KRK47302.1"/>
    </source>
</evidence>
<dbReference type="EMBL" id="AZCX01000010">
    <property type="protein sequence ID" value="KRK47302.1"/>
    <property type="molecule type" value="Genomic_DNA"/>
</dbReference>
<sequence>MSGLGPKNRLPILGQIGGLIMIEGIIGTVVGLVLTPLAWLAKPFAVFDSVFGYNVK</sequence>
<accession>A0A0R1HLB7</accession>
<gene>
    <name evidence="2" type="ORF">FC96_GL000573</name>
</gene>
<evidence type="ECO:0000313" key="3">
    <source>
        <dbReference type="Proteomes" id="UP000050911"/>
    </source>
</evidence>
<keyword evidence="1" id="KW-0812">Transmembrane</keyword>
<name>A0A0R1HLB7_9LACO</name>
<dbReference type="AlphaFoldDB" id="A0A0R1HLB7"/>
<keyword evidence="3" id="KW-1185">Reference proteome</keyword>
<dbReference type="Proteomes" id="UP000050911">
    <property type="component" value="Unassembled WGS sequence"/>
</dbReference>
<reference evidence="2 3" key="1">
    <citation type="journal article" date="2015" name="Genome Announc.">
        <title>Expanding the biotechnology potential of lactobacilli through comparative genomics of 213 strains and associated genera.</title>
        <authorList>
            <person name="Sun Z."/>
            <person name="Harris H.M."/>
            <person name="McCann A."/>
            <person name="Guo C."/>
            <person name="Argimon S."/>
            <person name="Zhang W."/>
            <person name="Yang X."/>
            <person name="Jeffery I.B."/>
            <person name="Cooney J.C."/>
            <person name="Kagawa T.F."/>
            <person name="Liu W."/>
            <person name="Song Y."/>
            <person name="Salvetti E."/>
            <person name="Wrobel A."/>
            <person name="Rasinkangas P."/>
            <person name="Parkhill J."/>
            <person name="Rea M.C."/>
            <person name="O'Sullivan O."/>
            <person name="Ritari J."/>
            <person name="Douillard F.P."/>
            <person name="Paul Ross R."/>
            <person name="Yang R."/>
            <person name="Briner A.E."/>
            <person name="Felis G.E."/>
            <person name="de Vos W.M."/>
            <person name="Barrangou R."/>
            <person name="Klaenhammer T.R."/>
            <person name="Caufield P.W."/>
            <person name="Cui Y."/>
            <person name="Zhang H."/>
            <person name="O'Toole P.W."/>
        </authorList>
    </citation>
    <scope>NUCLEOTIDE SEQUENCE [LARGE SCALE GENOMIC DNA]</scope>
    <source>
        <strain evidence="2 3">JCM 15530</strain>
    </source>
</reference>
<dbReference type="STRING" id="1302272.FC96_GL000573"/>
<keyword evidence="1" id="KW-0472">Membrane</keyword>
<organism evidence="2 3">
    <name type="scientific">Secundilactobacillus kimchicus JCM 15530</name>
    <dbReference type="NCBI Taxonomy" id="1302272"/>
    <lineage>
        <taxon>Bacteria</taxon>
        <taxon>Bacillati</taxon>
        <taxon>Bacillota</taxon>
        <taxon>Bacilli</taxon>
        <taxon>Lactobacillales</taxon>
        <taxon>Lactobacillaceae</taxon>
        <taxon>Secundilactobacillus</taxon>
    </lineage>
</organism>
<keyword evidence="1" id="KW-1133">Transmembrane helix</keyword>
<dbReference type="PATRIC" id="fig|1302272.5.peg.571"/>
<feature type="transmembrane region" description="Helical" evidence="1">
    <location>
        <begin position="12"/>
        <end position="39"/>
    </location>
</feature>
<protein>
    <submittedName>
        <fullName evidence="2">Uncharacterized protein</fullName>
    </submittedName>
</protein>
<proteinExistence type="predicted"/>
<evidence type="ECO:0000256" key="1">
    <source>
        <dbReference type="SAM" id="Phobius"/>
    </source>
</evidence>